<dbReference type="Pfam" id="PF07690">
    <property type="entry name" value="MFS_1"/>
    <property type="match status" value="2"/>
</dbReference>
<feature type="transmembrane region" description="Helical" evidence="7">
    <location>
        <begin position="657"/>
        <end position="675"/>
    </location>
</feature>
<comment type="subcellular location">
    <subcellularLocation>
        <location evidence="1">Membrane</location>
        <topology evidence="1">Multi-pass membrane protein</topology>
    </subcellularLocation>
</comment>
<dbReference type="Pfam" id="PF00083">
    <property type="entry name" value="Sugar_tr"/>
    <property type="match status" value="1"/>
</dbReference>
<evidence type="ECO:0000256" key="3">
    <source>
        <dbReference type="ARBA" id="ARBA00022692"/>
    </source>
</evidence>
<feature type="transmembrane region" description="Helical" evidence="7">
    <location>
        <begin position="300"/>
        <end position="323"/>
    </location>
</feature>
<feature type="transmembrane region" description="Helical" evidence="7">
    <location>
        <begin position="430"/>
        <end position="448"/>
    </location>
</feature>
<feature type="transmembrane region" description="Helical" evidence="7">
    <location>
        <begin position="553"/>
        <end position="574"/>
    </location>
</feature>
<dbReference type="InterPro" id="IPR005829">
    <property type="entry name" value="Sugar_transporter_CS"/>
</dbReference>
<evidence type="ECO:0000256" key="6">
    <source>
        <dbReference type="ARBA" id="ARBA00023180"/>
    </source>
</evidence>
<sequence>MSINEKPAQEVKNDFDAKVEEGTSLEVPHLTWTEQFHALWSCKRAAAACLACSSGAVLIGYDMTLIGSIIANAEFVQKFGVHDPETELWSLPANRQLYWSIVQYVCAMVGAIASGYLNDILGRRPVFLLLVGCTMVGTLVELFSPDWKVWIVPKVLFGAAMGLMQGTVPAYISELAPSHVRGFLLAMFQFWIMFGSFVAACVLEGTSHVEDEARKSLLSLRGNEPLYNVEEDLAQIVEVLEHGRQGKAVASSYIECFQGPNFRRTWLACLPMVMQHFLGYPLCGNYVAYFLTLSGVQNPFVITVISLTMAMLAIILAFALIELVGRRPQFLFGTFSILPCLLCIGILGFLKASTSVMSGVGALCIIWSFLWYLSVGAVGWTIVGEISSPRLRPKTTSIAAMINSLINMGWSIAIPYLVNAENANLGPKTALIFFGPSIFFAILAYFVLPETKGKTFEQLDVLFEKRTPAPNLLYGLDNTIVADIQADISEAFGNVVDLGWLGSGFCLGCTVTSFPVGRAYGLFNTKWIYISSLVMFAAGSALCGAAPTMNSMIVGRVWAGAGGAGMYLGTLNLFTALCLPSEQPIFMGMIALVYGSGAILGPIVGGLFADSAATWRWAFYINPVIVGVLLPLCVYILPTLPRCNELSMSRKLRAFDWFGTVLAAAMYVFFSLGFTMGGARWAWSDAATIGCMHAAYALSS</sequence>
<dbReference type="PROSITE" id="PS50850">
    <property type="entry name" value="MFS"/>
    <property type="match status" value="2"/>
</dbReference>
<dbReference type="SUPFAM" id="SSF103473">
    <property type="entry name" value="MFS general substrate transporter"/>
    <property type="match status" value="2"/>
</dbReference>
<keyword evidence="4 7" id="KW-1133">Transmembrane helix</keyword>
<feature type="transmembrane region" description="Helical" evidence="7">
    <location>
        <begin position="356"/>
        <end position="383"/>
    </location>
</feature>
<evidence type="ECO:0000256" key="2">
    <source>
        <dbReference type="ARBA" id="ARBA00010992"/>
    </source>
</evidence>
<protein>
    <recommendedName>
        <fullName evidence="8">Major facilitator superfamily (MFS) profile domain-containing protein</fullName>
    </recommendedName>
</protein>
<keyword evidence="3 7" id="KW-0812">Transmembrane</keyword>
<proteinExistence type="inferred from homology"/>
<dbReference type="InterPro" id="IPR005828">
    <property type="entry name" value="MFS_sugar_transport-like"/>
</dbReference>
<feature type="transmembrane region" description="Helical" evidence="7">
    <location>
        <begin position="184"/>
        <end position="205"/>
    </location>
</feature>
<evidence type="ECO:0000313" key="10">
    <source>
        <dbReference type="Proteomes" id="UP000722485"/>
    </source>
</evidence>
<comment type="caution">
    <text evidence="9">The sequence shown here is derived from an EMBL/GenBank/DDBJ whole genome shotgun (WGS) entry which is preliminary data.</text>
</comment>
<name>A0A9P5LM99_9HYPO</name>
<feature type="transmembrane region" description="Helical" evidence="7">
    <location>
        <begin position="330"/>
        <end position="350"/>
    </location>
</feature>
<dbReference type="PANTHER" id="PTHR48022">
    <property type="entry name" value="PLASTIDIC GLUCOSE TRANSPORTER 4"/>
    <property type="match status" value="1"/>
</dbReference>
<reference evidence="9" key="1">
    <citation type="submission" date="2020-03" db="EMBL/GenBank/DDBJ databases">
        <title>Draft Genome Sequence of Cylindrodendrum hubeiense.</title>
        <authorList>
            <person name="Buettner E."/>
            <person name="Kellner H."/>
        </authorList>
    </citation>
    <scope>NUCLEOTIDE SEQUENCE</scope>
    <source>
        <strain evidence="9">IHI 201604</strain>
    </source>
</reference>
<feature type="transmembrane region" description="Helical" evidence="7">
    <location>
        <begin position="617"/>
        <end position="637"/>
    </location>
</feature>
<evidence type="ECO:0000256" key="4">
    <source>
        <dbReference type="ARBA" id="ARBA00022989"/>
    </source>
</evidence>
<dbReference type="InterPro" id="IPR011701">
    <property type="entry name" value="MFS"/>
</dbReference>
<evidence type="ECO:0000313" key="9">
    <source>
        <dbReference type="EMBL" id="KAF7556681.1"/>
    </source>
</evidence>
<dbReference type="OrthoDB" id="6612291at2759"/>
<feature type="transmembrane region" description="Helical" evidence="7">
    <location>
        <begin position="586"/>
        <end position="605"/>
    </location>
</feature>
<dbReference type="InterPro" id="IPR020846">
    <property type="entry name" value="MFS_dom"/>
</dbReference>
<evidence type="ECO:0000256" key="7">
    <source>
        <dbReference type="SAM" id="Phobius"/>
    </source>
</evidence>
<accession>A0A9P5LM99</accession>
<organism evidence="9 10">
    <name type="scientific">Cylindrodendrum hubeiense</name>
    <dbReference type="NCBI Taxonomy" id="595255"/>
    <lineage>
        <taxon>Eukaryota</taxon>
        <taxon>Fungi</taxon>
        <taxon>Dikarya</taxon>
        <taxon>Ascomycota</taxon>
        <taxon>Pezizomycotina</taxon>
        <taxon>Sordariomycetes</taxon>
        <taxon>Hypocreomycetidae</taxon>
        <taxon>Hypocreales</taxon>
        <taxon>Nectriaceae</taxon>
        <taxon>Cylindrodendrum</taxon>
    </lineage>
</organism>
<dbReference type="Proteomes" id="UP000722485">
    <property type="component" value="Unassembled WGS sequence"/>
</dbReference>
<keyword evidence="5 7" id="KW-0472">Membrane</keyword>
<feature type="transmembrane region" description="Helical" evidence="7">
    <location>
        <begin position="97"/>
        <end position="117"/>
    </location>
</feature>
<comment type="similarity">
    <text evidence="2">Belongs to the major facilitator superfamily. Sugar transporter (TC 2.A.1.1) family.</text>
</comment>
<dbReference type="InterPro" id="IPR036259">
    <property type="entry name" value="MFS_trans_sf"/>
</dbReference>
<dbReference type="InterPro" id="IPR050360">
    <property type="entry name" value="MFS_Sugar_Transporters"/>
</dbReference>
<evidence type="ECO:0000256" key="1">
    <source>
        <dbReference type="ARBA" id="ARBA00004141"/>
    </source>
</evidence>
<dbReference type="EMBL" id="JAANBB010000010">
    <property type="protein sequence ID" value="KAF7556681.1"/>
    <property type="molecule type" value="Genomic_DNA"/>
</dbReference>
<dbReference type="GO" id="GO:0016020">
    <property type="term" value="C:membrane"/>
    <property type="evidence" value="ECO:0007669"/>
    <property type="project" value="UniProtKB-SubCell"/>
</dbReference>
<dbReference type="GO" id="GO:0005351">
    <property type="term" value="F:carbohydrate:proton symporter activity"/>
    <property type="evidence" value="ECO:0007669"/>
    <property type="project" value="TreeGrafter"/>
</dbReference>
<dbReference type="PANTHER" id="PTHR48022:SF15">
    <property type="entry name" value="ALPHA-GLUCOSIDE TRANSPORTER, PUTATIVE (AFU_ORTHOLOGUE AFUA_5G00500)-RELATED"/>
    <property type="match status" value="1"/>
</dbReference>
<evidence type="ECO:0000259" key="8">
    <source>
        <dbReference type="PROSITE" id="PS50850"/>
    </source>
</evidence>
<gene>
    <name evidence="9" type="ORF">G7Z17_g1245</name>
</gene>
<dbReference type="Gene3D" id="1.20.1250.20">
    <property type="entry name" value="MFS general substrate transporter like domains"/>
    <property type="match status" value="3"/>
</dbReference>
<keyword evidence="10" id="KW-1185">Reference proteome</keyword>
<dbReference type="PROSITE" id="PS00217">
    <property type="entry name" value="SUGAR_TRANSPORT_2"/>
    <property type="match status" value="1"/>
</dbReference>
<feature type="transmembrane region" description="Helical" evidence="7">
    <location>
        <begin position="126"/>
        <end position="144"/>
    </location>
</feature>
<feature type="domain" description="Major facilitator superfamily (MFS) profile" evidence="8">
    <location>
        <begin position="48"/>
        <end position="452"/>
    </location>
</feature>
<evidence type="ECO:0000256" key="5">
    <source>
        <dbReference type="ARBA" id="ARBA00023136"/>
    </source>
</evidence>
<dbReference type="AlphaFoldDB" id="A0A9P5LM99"/>
<feature type="domain" description="Major facilitator superfamily (MFS) profile" evidence="8">
    <location>
        <begin position="463"/>
        <end position="700"/>
    </location>
</feature>
<feature type="transmembrane region" description="Helical" evidence="7">
    <location>
        <begin position="395"/>
        <end position="418"/>
    </location>
</feature>
<feature type="transmembrane region" description="Helical" evidence="7">
    <location>
        <begin position="527"/>
        <end position="547"/>
    </location>
</feature>
<keyword evidence="6" id="KW-0325">Glycoprotein</keyword>